<dbReference type="AlphaFoldDB" id="A0A2M8LDY7"/>
<comment type="caution">
    <text evidence="1">The sequence shown here is derived from an EMBL/GenBank/DDBJ whole genome shotgun (WGS) entry which is preliminary data.</text>
</comment>
<gene>
    <name evidence="1" type="ORF">COV04_03530</name>
</gene>
<reference evidence="1 2" key="1">
    <citation type="submission" date="2017-09" db="EMBL/GenBank/DDBJ databases">
        <title>Depth-based differentiation of microbial function through sediment-hosted aquifers and enrichment of novel symbionts in the deep terrestrial subsurface.</title>
        <authorList>
            <person name="Probst A.J."/>
            <person name="Ladd B."/>
            <person name="Jarett J.K."/>
            <person name="Geller-Mcgrath D.E."/>
            <person name="Sieber C.M."/>
            <person name="Emerson J.B."/>
            <person name="Anantharaman K."/>
            <person name="Thomas B.C."/>
            <person name="Malmstrom R."/>
            <person name="Stieglmeier M."/>
            <person name="Klingl A."/>
            <person name="Woyke T."/>
            <person name="Ryan C.M."/>
            <person name="Banfield J.F."/>
        </authorList>
    </citation>
    <scope>NUCLEOTIDE SEQUENCE [LARGE SCALE GENOMIC DNA]</scope>
    <source>
        <strain evidence="1">CG10_big_fil_rev_8_21_14_0_10_48_11</strain>
    </source>
</reference>
<dbReference type="PANTHER" id="PTHR41930">
    <property type="entry name" value="UPF0200 PROTEIN MJ1399"/>
    <property type="match status" value="1"/>
</dbReference>
<sequence length="196" mass="21823">MARQSQKKVIGLTGPKGSGKGTIANYLAEHYGATVIAVSTILNEILTLIGVKRERVNQIALAQALRATFGKEAMGHAVDAALNRLPPTKQRLVVVDGVRPLADWDPWRNNKNATLVAVTASAEIRYQRIRKRGKTAEEKTLTLKRFRAEEKMPTETKTIGETSRHARFTIDTSDSKAAVYRQVDYVADKLNLKRKR</sequence>
<dbReference type="PANTHER" id="PTHR41930:SF1">
    <property type="entry name" value="DEPHOSPHO-COA KINASE"/>
    <property type="match status" value="1"/>
</dbReference>
<dbReference type="Gene3D" id="3.40.50.300">
    <property type="entry name" value="P-loop containing nucleotide triphosphate hydrolases"/>
    <property type="match status" value="1"/>
</dbReference>
<evidence type="ECO:0000313" key="1">
    <source>
        <dbReference type="EMBL" id="PJE75643.1"/>
    </source>
</evidence>
<evidence type="ECO:0000313" key="2">
    <source>
        <dbReference type="Proteomes" id="UP000231152"/>
    </source>
</evidence>
<accession>A0A2M8LDY7</accession>
<name>A0A2M8LDY7_9BACT</name>
<dbReference type="InterPro" id="IPR027417">
    <property type="entry name" value="P-loop_NTPase"/>
</dbReference>
<protein>
    <recommendedName>
        <fullName evidence="3">Dephospho-CoA kinase</fullName>
    </recommendedName>
</protein>
<evidence type="ECO:0008006" key="3">
    <source>
        <dbReference type="Google" id="ProtNLM"/>
    </source>
</evidence>
<dbReference type="EMBL" id="PFET01000012">
    <property type="protein sequence ID" value="PJE75643.1"/>
    <property type="molecule type" value="Genomic_DNA"/>
</dbReference>
<proteinExistence type="predicted"/>
<dbReference type="Proteomes" id="UP000231152">
    <property type="component" value="Unassembled WGS sequence"/>
</dbReference>
<organism evidence="1 2">
    <name type="scientific">Candidatus Uhrbacteria bacterium CG10_big_fil_rev_8_21_14_0_10_48_11</name>
    <dbReference type="NCBI Taxonomy" id="1975037"/>
    <lineage>
        <taxon>Bacteria</taxon>
        <taxon>Candidatus Uhriibacteriota</taxon>
    </lineage>
</organism>
<dbReference type="Pfam" id="PF13238">
    <property type="entry name" value="AAA_18"/>
    <property type="match status" value="1"/>
</dbReference>
<dbReference type="SUPFAM" id="SSF52540">
    <property type="entry name" value="P-loop containing nucleoside triphosphate hydrolases"/>
    <property type="match status" value="1"/>
</dbReference>